<dbReference type="EMBL" id="JARIHO010000160">
    <property type="protein sequence ID" value="KAJ7300584.1"/>
    <property type="molecule type" value="Genomic_DNA"/>
</dbReference>
<organism evidence="2 3">
    <name type="scientific">Mycena albidolilacea</name>
    <dbReference type="NCBI Taxonomy" id="1033008"/>
    <lineage>
        <taxon>Eukaryota</taxon>
        <taxon>Fungi</taxon>
        <taxon>Dikarya</taxon>
        <taxon>Basidiomycota</taxon>
        <taxon>Agaricomycotina</taxon>
        <taxon>Agaricomycetes</taxon>
        <taxon>Agaricomycetidae</taxon>
        <taxon>Agaricales</taxon>
        <taxon>Marasmiineae</taxon>
        <taxon>Mycenaceae</taxon>
        <taxon>Mycena</taxon>
    </lineage>
</organism>
<dbReference type="Gene3D" id="1.25.40.10">
    <property type="entry name" value="Tetratricopeptide repeat domain"/>
    <property type="match status" value="3"/>
</dbReference>
<dbReference type="InterPro" id="IPR024983">
    <property type="entry name" value="CHAT_dom"/>
</dbReference>
<comment type="caution">
    <text evidence="2">The sequence shown here is derived from an EMBL/GenBank/DDBJ whole genome shotgun (WGS) entry which is preliminary data.</text>
</comment>
<dbReference type="PANTHER" id="PTHR19959:SF119">
    <property type="entry name" value="FUNGAL LIPASE-LIKE DOMAIN-CONTAINING PROTEIN"/>
    <property type="match status" value="1"/>
</dbReference>
<keyword evidence="3" id="KW-1185">Reference proteome</keyword>
<proteinExistence type="predicted"/>
<feature type="domain" description="CHAT" evidence="1">
    <location>
        <begin position="871"/>
        <end position="1124"/>
    </location>
</feature>
<dbReference type="SUPFAM" id="SSF48452">
    <property type="entry name" value="TPR-like"/>
    <property type="match status" value="1"/>
</dbReference>
<gene>
    <name evidence="2" type="ORF">DFH08DRAFT_946379</name>
</gene>
<name>A0AAD6YW94_9AGAR</name>
<sequence>MSIPATSESDDGSAVNDGLDLEALFEDPASPTIDELRRAVALIDESHPAHVDLLEILGMSLTEKYRRSGDIQDLDAAVQNNQAAVAKTLEGDPDLAGRLQSLAISLTDRYQRLGDLQDLEHALRNDQEAVNLTSQEDPDLPGRYHSLAATLRDKYQALGDLNDLENALKNDQTALALIPESHPSSSQFLQSLGISFGLRYRRLNNALDLDAALERFHAAVAQTSQGNPDLPGHLHSLAIGLMDRFKRLGDITDLQAALENCRIVIELTPKEEPALPSRLDTLAKCLMEQYENLGDFKDLEVGLTCSEFAVAQTAKGHIYLARYLQTLAIGLRIRYQRLMEPQDLEAALQHNQTVIALTPDGHPDLSRRLESLARCFRMQYLMSGNLKDLESALQTRRKLVQCTPTDHPDLPGNLQSLSVSLTDRYQRYGDLKDLDDALENDQKTVHLTPEGHPDLPGYLQSLAISFTVRYRRLKKLSDLEAAIQNNEAAVAQTPNSHPRLPGRIQSLGTSIIYRYETSNSVDDLEAAIKYFQKAVDLTENGHPDLPQQLQSLAAAFTYRYHRLGNVEDLEVALQNDKAAIDLIPEGHPNLSRCLQNLAMSFTDKYDRLNDMKDLEAAFESYSASFRIPSINPVESWMAALRWAALAKLHKPTDCLKAYPVAFEFLAQILWIGNSLAVRQDAMRRINITEAMSRAISACIELSELQLAVVLLEQGLATMFQQLLQLKTTMDILPHAEADKLQLLSAQLYSGTSDDLKRLAAERNEVLEKIREHPGLEHFLRAKSFKDLCQAAVHGPVIILNSHSDHCDGIIILDTVSPPVRVLLPAVTIQALELYTRILKEMVHGRNIRGCEVEGVRLHGGQEPSKFNFDTLLTWIHSSIIEPLHQTLKSHGIVEGRLWWCPTGHFAGLPLHAADLSDKFIYSYTSTLGAILEANSRKHRIRSLALGIVGVTQTGPERIQALPGVEEEIKKITSIVGQNNVQTLLGEQATVQSVKIQLENCAWVHLACHAKQDYMDPPKSHLQLYGGKLELETILQKPLPNAEFIFLAACQTAQGDSTLVNESFHLGGGFIAAGFQGAIGTMWSMLDQDGPVIADIVYSHLFANGGAPHTRDAAEGLQLAVRKLRDQGMPPELVAVILQNVEIHPQSRG</sequence>
<dbReference type="AlphaFoldDB" id="A0AAD6YW94"/>
<dbReference type="Pfam" id="PF12770">
    <property type="entry name" value="CHAT"/>
    <property type="match status" value="1"/>
</dbReference>
<evidence type="ECO:0000259" key="1">
    <source>
        <dbReference type="Pfam" id="PF12770"/>
    </source>
</evidence>
<evidence type="ECO:0000313" key="2">
    <source>
        <dbReference type="EMBL" id="KAJ7300584.1"/>
    </source>
</evidence>
<dbReference type="InterPro" id="IPR011990">
    <property type="entry name" value="TPR-like_helical_dom_sf"/>
</dbReference>
<dbReference type="PANTHER" id="PTHR19959">
    <property type="entry name" value="KINESIN LIGHT CHAIN"/>
    <property type="match status" value="1"/>
</dbReference>
<accession>A0AAD6YW94</accession>
<reference evidence="2" key="1">
    <citation type="submission" date="2023-03" db="EMBL/GenBank/DDBJ databases">
        <title>Massive genome expansion in bonnet fungi (Mycena s.s.) driven by repeated elements and novel gene families across ecological guilds.</title>
        <authorList>
            <consortium name="Lawrence Berkeley National Laboratory"/>
            <person name="Harder C.B."/>
            <person name="Miyauchi S."/>
            <person name="Viragh M."/>
            <person name="Kuo A."/>
            <person name="Thoen E."/>
            <person name="Andreopoulos B."/>
            <person name="Lu D."/>
            <person name="Skrede I."/>
            <person name="Drula E."/>
            <person name="Henrissat B."/>
            <person name="Morin E."/>
            <person name="Kohler A."/>
            <person name="Barry K."/>
            <person name="LaButti K."/>
            <person name="Morin E."/>
            <person name="Salamov A."/>
            <person name="Lipzen A."/>
            <person name="Mereny Z."/>
            <person name="Hegedus B."/>
            <person name="Baldrian P."/>
            <person name="Stursova M."/>
            <person name="Weitz H."/>
            <person name="Taylor A."/>
            <person name="Grigoriev I.V."/>
            <person name="Nagy L.G."/>
            <person name="Martin F."/>
            <person name="Kauserud H."/>
        </authorList>
    </citation>
    <scope>NUCLEOTIDE SEQUENCE</scope>
    <source>
        <strain evidence="2">CBHHK002</strain>
    </source>
</reference>
<protein>
    <submittedName>
        <fullName evidence="2">CHAT domain-containing protein</fullName>
    </submittedName>
</protein>
<dbReference type="SUPFAM" id="SSF81901">
    <property type="entry name" value="HCP-like"/>
    <property type="match status" value="2"/>
</dbReference>
<dbReference type="Proteomes" id="UP001218218">
    <property type="component" value="Unassembled WGS sequence"/>
</dbReference>
<evidence type="ECO:0000313" key="3">
    <source>
        <dbReference type="Proteomes" id="UP001218218"/>
    </source>
</evidence>